<reference evidence="1 2" key="3">
    <citation type="submission" date="2008-05" db="EMBL/GenBank/DDBJ databases">
        <authorList>
            <person name="Fulton L."/>
            <person name="Clifton S."/>
            <person name="Fulton B."/>
            <person name="Xu J."/>
            <person name="Minx P."/>
            <person name="Pepin K.H."/>
            <person name="Johnson M."/>
            <person name="Thiruvilangam P."/>
            <person name="Bhonagiri V."/>
            <person name="Nash W.E."/>
            <person name="Mardis E.R."/>
            <person name="Wilson R.K."/>
        </authorList>
    </citation>
    <scope>NUCLEOTIDE SEQUENCE [LARGE SCALE GENOMIC DNA]</scope>
    <source>
        <strain evidence="1 2">ATCC 25827</strain>
    </source>
</reference>
<protein>
    <submittedName>
        <fullName evidence="1">Uncharacterized protein</fullName>
    </submittedName>
</protein>
<reference evidence="2" key="2">
    <citation type="submission" date="2008-04" db="EMBL/GenBank/DDBJ databases">
        <title>Draft genome sequence of Providencia stuartii(ATCC 25827).</title>
        <authorList>
            <person name="Sudarsanam P."/>
            <person name="Ley R."/>
            <person name="Guruge J."/>
            <person name="Turnbaugh P.J."/>
            <person name="Mahowald M."/>
            <person name="Liep D."/>
            <person name="Gordon J."/>
        </authorList>
    </citation>
    <scope>NUCLEOTIDE SEQUENCE [LARGE SCALE GENOMIC DNA]</scope>
    <source>
        <strain evidence="2">ATCC 25827</strain>
    </source>
</reference>
<dbReference type="EMBL" id="ABJD02000048">
    <property type="protein sequence ID" value="EDU61423.1"/>
    <property type="molecule type" value="Genomic_DNA"/>
</dbReference>
<dbReference type="RefSeq" id="WP_004924665.1">
    <property type="nucleotide sequence ID" value="NZ_DS607672.1"/>
</dbReference>
<gene>
    <name evidence="1" type="ORF">PROSTU_00613</name>
</gene>
<proteinExistence type="predicted"/>
<accession>A0AA86YP36</accession>
<sequence>MVEDPSGDIREQTPLAPWQITRQGELLSIIGTTDSTPNLKITAIRIYLDKHLQDDTPPSTVTLTRNHTATITENTRFLDYNQPVIFNHIEQQPELIAMMEKTANQTMAINEGRLPSTPRVISAPLTV</sequence>
<reference evidence="2" key="1">
    <citation type="submission" date="2008-04" db="EMBL/GenBank/DDBJ databases">
        <title>Draft genome sequence of Providencia stuartii (ATCC 25827).</title>
        <authorList>
            <person name="Sudarsanam P."/>
            <person name="Ley R."/>
            <person name="Guruge J."/>
            <person name="Turnbaugh P.J."/>
            <person name="Mahowald M."/>
            <person name="Liep D."/>
            <person name="Gordon J."/>
        </authorList>
    </citation>
    <scope>NUCLEOTIDE SEQUENCE [LARGE SCALE GENOMIC DNA]</scope>
    <source>
        <strain evidence="2">ATCC 25827</strain>
    </source>
</reference>
<organism evidence="1 2">
    <name type="scientific">Providencia stuartii ATCC 25827</name>
    <dbReference type="NCBI Taxonomy" id="471874"/>
    <lineage>
        <taxon>Bacteria</taxon>
        <taxon>Pseudomonadati</taxon>
        <taxon>Pseudomonadota</taxon>
        <taxon>Gammaproteobacteria</taxon>
        <taxon>Enterobacterales</taxon>
        <taxon>Morganellaceae</taxon>
        <taxon>Providencia</taxon>
    </lineage>
</organism>
<dbReference type="AlphaFoldDB" id="A0AA86YP36"/>
<comment type="caution">
    <text evidence="1">The sequence shown here is derived from an EMBL/GenBank/DDBJ whole genome shotgun (WGS) entry which is preliminary data.</text>
</comment>
<name>A0AA86YP36_PROST</name>
<evidence type="ECO:0000313" key="1">
    <source>
        <dbReference type="EMBL" id="EDU61423.1"/>
    </source>
</evidence>
<dbReference type="Proteomes" id="UP000004506">
    <property type="component" value="Unassembled WGS sequence"/>
</dbReference>
<evidence type="ECO:0000313" key="2">
    <source>
        <dbReference type="Proteomes" id="UP000004506"/>
    </source>
</evidence>